<evidence type="ECO:0000259" key="1">
    <source>
        <dbReference type="Pfam" id="PF05173"/>
    </source>
</evidence>
<reference evidence="2 3" key="1">
    <citation type="submission" date="2020-10" db="EMBL/GenBank/DDBJ databases">
        <title>Plant Genome Project.</title>
        <authorList>
            <person name="Zhang R.-G."/>
        </authorList>
    </citation>
    <scope>NUCLEOTIDE SEQUENCE [LARGE SCALE GENOMIC DNA]</scope>
    <source>
        <strain evidence="2">FAFU-HL-1</strain>
        <tissue evidence="2">Leaf</tissue>
    </source>
</reference>
<protein>
    <recommendedName>
        <fullName evidence="1">Dihydrodipicolinate reductase C-terminal domain-containing protein</fullName>
    </recommendedName>
</protein>
<dbReference type="EMBL" id="JADGMS010000012">
    <property type="protein sequence ID" value="KAF9671955.1"/>
    <property type="molecule type" value="Genomic_DNA"/>
</dbReference>
<gene>
    <name evidence="2" type="ORF">SADUNF_Sadunf12G0104200</name>
</gene>
<dbReference type="InterPro" id="IPR023940">
    <property type="entry name" value="DHDPR_bac"/>
</dbReference>
<dbReference type="SUPFAM" id="SSF55347">
    <property type="entry name" value="Glyceraldehyde-3-phosphate dehydrogenase-like, C-terminal domain"/>
    <property type="match status" value="1"/>
</dbReference>
<keyword evidence="3" id="KW-1185">Reference proteome</keyword>
<organism evidence="2 3">
    <name type="scientific">Salix dunnii</name>
    <dbReference type="NCBI Taxonomy" id="1413687"/>
    <lineage>
        <taxon>Eukaryota</taxon>
        <taxon>Viridiplantae</taxon>
        <taxon>Streptophyta</taxon>
        <taxon>Embryophyta</taxon>
        <taxon>Tracheophyta</taxon>
        <taxon>Spermatophyta</taxon>
        <taxon>Magnoliopsida</taxon>
        <taxon>eudicotyledons</taxon>
        <taxon>Gunneridae</taxon>
        <taxon>Pentapetalae</taxon>
        <taxon>rosids</taxon>
        <taxon>fabids</taxon>
        <taxon>Malpighiales</taxon>
        <taxon>Salicaceae</taxon>
        <taxon>Saliceae</taxon>
        <taxon>Salix</taxon>
    </lineage>
</organism>
<accession>A0A835JJE1</accession>
<dbReference type="PANTHER" id="PTHR20836:SF6">
    <property type="entry name" value="DIHYDRODIPICOLINATE REDUCTASE-LIKE PROTEIN CRR1, CHLOROPLASTIC"/>
    <property type="match status" value="1"/>
</dbReference>
<dbReference type="GO" id="GO:0008839">
    <property type="term" value="F:4-hydroxy-tetrahydrodipicolinate reductase"/>
    <property type="evidence" value="ECO:0007669"/>
    <property type="project" value="InterPro"/>
</dbReference>
<dbReference type="GO" id="GO:0009089">
    <property type="term" value="P:lysine biosynthetic process via diaminopimelate"/>
    <property type="evidence" value="ECO:0007669"/>
    <property type="project" value="InterPro"/>
</dbReference>
<dbReference type="InterPro" id="IPR022663">
    <property type="entry name" value="DapB_C"/>
</dbReference>
<dbReference type="Proteomes" id="UP000657918">
    <property type="component" value="Unassembled WGS sequence"/>
</dbReference>
<evidence type="ECO:0000313" key="3">
    <source>
        <dbReference type="Proteomes" id="UP000657918"/>
    </source>
</evidence>
<evidence type="ECO:0000313" key="2">
    <source>
        <dbReference type="EMBL" id="KAF9671955.1"/>
    </source>
</evidence>
<sequence>MKTAFIRNQSFCITHYLLNVFDTQDFSSMDAVQFLKSLSNMGQICNKEGICTDIVARGQVLRQDGDRSMVLPGRPYSTAIDFSGPGEVYSIKHDIADVKCLMPGLILAIRKVIRLKVNQSINIQSFLL</sequence>
<dbReference type="GO" id="GO:0009570">
    <property type="term" value="C:chloroplast stroma"/>
    <property type="evidence" value="ECO:0007669"/>
    <property type="project" value="TreeGrafter"/>
</dbReference>
<name>A0A835JJE1_9ROSI</name>
<feature type="domain" description="Dihydrodipicolinate reductase C-terminal" evidence="1">
    <location>
        <begin position="24"/>
        <end position="123"/>
    </location>
</feature>
<dbReference type="Pfam" id="PF05173">
    <property type="entry name" value="DapB_C"/>
    <property type="match status" value="1"/>
</dbReference>
<dbReference type="OrthoDB" id="1931703at2759"/>
<dbReference type="AlphaFoldDB" id="A0A835JJE1"/>
<comment type="caution">
    <text evidence="2">The sequence shown here is derived from an EMBL/GenBank/DDBJ whole genome shotgun (WGS) entry which is preliminary data.</text>
</comment>
<dbReference type="PANTHER" id="PTHR20836">
    <property type="entry name" value="DIHYDRODIPICOLINATE REDUCTASE"/>
    <property type="match status" value="1"/>
</dbReference>
<proteinExistence type="predicted"/>